<sequence length="86" mass="9718">MASQPTFAYATYSIIYPRIWLDNVGSHDAVIDELNEQISTLSRSGVCVDDNVFVVGDVHTLLRIDSTSFHWYFRLPGDEAPPDSQR</sequence>
<reference evidence="1" key="1">
    <citation type="submission" date="2021-04" db="EMBL/GenBank/DDBJ databases">
        <authorList>
            <person name="Chebbi M.A.C M."/>
        </authorList>
    </citation>
    <scope>NUCLEOTIDE SEQUENCE</scope>
</reference>
<protein>
    <submittedName>
        <fullName evidence="1">Uncharacterized protein</fullName>
    </submittedName>
</protein>
<name>A0A8J2E9K5_COTCN</name>
<organism evidence="1 2">
    <name type="scientific">Cotesia congregata</name>
    <name type="common">Parasitoid wasp</name>
    <name type="synonym">Apanteles congregatus</name>
    <dbReference type="NCBI Taxonomy" id="51543"/>
    <lineage>
        <taxon>Eukaryota</taxon>
        <taxon>Metazoa</taxon>
        <taxon>Ecdysozoa</taxon>
        <taxon>Arthropoda</taxon>
        <taxon>Hexapoda</taxon>
        <taxon>Insecta</taxon>
        <taxon>Pterygota</taxon>
        <taxon>Neoptera</taxon>
        <taxon>Endopterygota</taxon>
        <taxon>Hymenoptera</taxon>
        <taxon>Apocrita</taxon>
        <taxon>Ichneumonoidea</taxon>
        <taxon>Braconidae</taxon>
        <taxon>Microgastrinae</taxon>
        <taxon>Cotesia</taxon>
    </lineage>
</organism>
<evidence type="ECO:0000313" key="2">
    <source>
        <dbReference type="Proteomes" id="UP000786811"/>
    </source>
</evidence>
<accession>A0A8J2E9K5</accession>
<gene>
    <name evidence="1" type="ORF">HICCMSTLAB_LOCUS17</name>
</gene>
<dbReference type="AlphaFoldDB" id="A0A8J2E9K5"/>
<dbReference type="Proteomes" id="UP000786811">
    <property type="component" value="Unassembled WGS sequence"/>
</dbReference>
<feature type="non-terminal residue" evidence="1">
    <location>
        <position position="86"/>
    </location>
</feature>
<proteinExistence type="predicted"/>
<dbReference type="EMBL" id="CAJNRD030000108">
    <property type="protein sequence ID" value="CAG5070428.1"/>
    <property type="molecule type" value="Genomic_DNA"/>
</dbReference>
<keyword evidence="2" id="KW-1185">Reference proteome</keyword>
<comment type="caution">
    <text evidence="1">The sequence shown here is derived from an EMBL/GenBank/DDBJ whole genome shotgun (WGS) entry which is preliminary data.</text>
</comment>
<evidence type="ECO:0000313" key="1">
    <source>
        <dbReference type="EMBL" id="CAG5070428.1"/>
    </source>
</evidence>